<feature type="compositionally biased region" description="Polar residues" evidence="1">
    <location>
        <begin position="20"/>
        <end position="35"/>
    </location>
</feature>
<organism evidence="2">
    <name type="scientific">Darwinula stevensoni</name>
    <dbReference type="NCBI Taxonomy" id="69355"/>
    <lineage>
        <taxon>Eukaryota</taxon>
        <taxon>Metazoa</taxon>
        <taxon>Ecdysozoa</taxon>
        <taxon>Arthropoda</taxon>
        <taxon>Crustacea</taxon>
        <taxon>Oligostraca</taxon>
        <taxon>Ostracoda</taxon>
        <taxon>Podocopa</taxon>
        <taxon>Podocopida</taxon>
        <taxon>Darwinulocopina</taxon>
        <taxon>Darwinuloidea</taxon>
        <taxon>Darwinulidae</taxon>
        <taxon>Darwinula</taxon>
    </lineage>
</organism>
<proteinExistence type="predicted"/>
<gene>
    <name evidence="2" type="ORF">DSTB1V02_LOCUS4327</name>
</gene>
<evidence type="ECO:0000313" key="2">
    <source>
        <dbReference type="EMBL" id="CAD7244431.1"/>
    </source>
</evidence>
<reference evidence="2" key="1">
    <citation type="submission" date="2020-11" db="EMBL/GenBank/DDBJ databases">
        <authorList>
            <person name="Tran Van P."/>
        </authorList>
    </citation>
    <scope>NUCLEOTIDE SEQUENCE</scope>
</reference>
<evidence type="ECO:0000313" key="3">
    <source>
        <dbReference type="Proteomes" id="UP000677054"/>
    </source>
</evidence>
<feature type="compositionally biased region" description="Basic and acidic residues" evidence="1">
    <location>
        <begin position="1"/>
        <end position="10"/>
    </location>
</feature>
<keyword evidence="3" id="KW-1185">Reference proteome</keyword>
<feature type="region of interest" description="Disordered" evidence="1">
    <location>
        <begin position="1"/>
        <end position="56"/>
    </location>
</feature>
<dbReference type="AlphaFoldDB" id="A0A7R8X6Q4"/>
<dbReference type="Proteomes" id="UP000677054">
    <property type="component" value="Unassembled WGS sequence"/>
</dbReference>
<protein>
    <submittedName>
        <fullName evidence="2">Uncharacterized protein</fullName>
    </submittedName>
</protein>
<evidence type="ECO:0000256" key="1">
    <source>
        <dbReference type="SAM" id="MobiDB-lite"/>
    </source>
</evidence>
<dbReference type="EMBL" id="LR900153">
    <property type="protein sequence ID" value="CAD7244431.1"/>
    <property type="molecule type" value="Genomic_DNA"/>
</dbReference>
<sequence length="74" mass="8204">MKEMRRSVREDEVEGDPVRSSVTPLRSSATPSQPRTPRRGGKKGSLEVSDSGRNRFGQVLMIDGLVPEIPQKNI</sequence>
<accession>A0A7R8X6Q4</accession>
<name>A0A7R8X6Q4_9CRUS</name>
<dbReference type="EMBL" id="CAJPEV010000636">
    <property type="protein sequence ID" value="CAG0887123.1"/>
    <property type="molecule type" value="Genomic_DNA"/>
</dbReference>